<dbReference type="PANTHER" id="PTHR13800">
    <property type="entry name" value="TRANSIENT RECEPTOR POTENTIAL CATION CHANNEL, SUBFAMILY M, MEMBER 6"/>
    <property type="match status" value="1"/>
</dbReference>
<dbReference type="GO" id="GO:0099604">
    <property type="term" value="F:ligand-gated calcium channel activity"/>
    <property type="evidence" value="ECO:0007669"/>
    <property type="project" value="TreeGrafter"/>
</dbReference>
<protein>
    <submittedName>
        <fullName evidence="2">Uncharacterized protein</fullName>
    </submittedName>
</protein>
<organism evidence="2 3">
    <name type="scientific">Rotaria sordida</name>
    <dbReference type="NCBI Taxonomy" id="392033"/>
    <lineage>
        <taxon>Eukaryota</taxon>
        <taxon>Metazoa</taxon>
        <taxon>Spiralia</taxon>
        <taxon>Gnathifera</taxon>
        <taxon>Rotifera</taxon>
        <taxon>Eurotatoria</taxon>
        <taxon>Bdelloidea</taxon>
        <taxon>Philodinida</taxon>
        <taxon>Philodinidae</taxon>
        <taxon>Rotaria</taxon>
    </lineage>
</organism>
<evidence type="ECO:0000313" key="3">
    <source>
        <dbReference type="Proteomes" id="UP000663882"/>
    </source>
</evidence>
<evidence type="ECO:0000256" key="1">
    <source>
        <dbReference type="SAM" id="Phobius"/>
    </source>
</evidence>
<keyword evidence="1" id="KW-0472">Membrane</keyword>
<reference evidence="2" key="1">
    <citation type="submission" date="2021-02" db="EMBL/GenBank/DDBJ databases">
        <authorList>
            <person name="Nowell W R."/>
        </authorList>
    </citation>
    <scope>NUCLEOTIDE SEQUENCE</scope>
</reference>
<name>A0A814RQC4_9BILA</name>
<gene>
    <name evidence="2" type="ORF">RFH988_LOCUS21127</name>
</gene>
<dbReference type="InterPro" id="IPR050927">
    <property type="entry name" value="TRPM"/>
</dbReference>
<feature type="transmembrane region" description="Helical" evidence="1">
    <location>
        <begin position="181"/>
        <end position="200"/>
    </location>
</feature>
<dbReference type="Proteomes" id="UP000663882">
    <property type="component" value="Unassembled WGS sequence"/>
</dbReference>
<dbReference type="AlphaFoldDB" id="A0A814RQC4"/>
<proteinExistence type="predicted"/>
<dbReference type="OrthoDB" id="9994106at2759"/>
<comment type="caution">
    <text evidence="2">The sequence shown here is derived from an EMBL/GenBank/DDBJ whole genome shotgun (WGS) entry which is preliminary data.</text>
</comment>
<dbReference type="PANTHER" id="PTHR13800:SF12">
    <property type="entry name" value="TRANSIENT RECEPTOR POTENTIAL CATION CHANNEL SUBFAMILY M MEMBER-LIKE 2"/>
    <property type="match status" value="1"/>
</dbReference>
<keyword evidence="1" id="KW-1133">Transmembrane helix</keyword>
<dbReference type="GO" id="GO:0005886">
    <property type="term" value="C:plasma membrane"/>
    <property type="evidence" value="ECO:0007669"/>
    <property type="project" value="TreeGrafter"/>
</dbReference>
<evidence type="ECO:0000313" key="2">
    <source>
        <dbReference type="EMBL" id="CAF1136007.1"/>
    </source>
</evidence>
<feature type="transmembrane region" description="Helical" evidence="1">
    <location>
        <begin position="103"/>
        <end position="126"/>
    </location>
</feature>
<dbReference type="EMBL" id="CAJNOO010001331">
    <property type="protein sequence ID" value="CAF1136007.1"/>
    <property type="molecule type" value="Genomic_DNA"/>
</dbReference>
<sequence>MIYSKAAKKDMRSRDTLIQIADEFDEHSKDIIDECFVEENSLAINIIEDEAKAFYNCIPLEIAKYANCKVFLAGDTVQKYANDMWYHHFDDQRHLWKMNISSFLIFLASLLLPLLPIASVFCPWLYKEDSAKSKKTNKSIQRCLMVSTGRISTEEIAPEKSSFKKVMLRVEYFYEAPIVRFYYYVISFFGFLILFSYVLLVDYFPLNRSASEGGIPWNWQLLRDVFNWGIWKIFGQVAEPYRDSSTDMDVVSGTDTCVLTTTIEE</sequence>
<accession>A0A814RQC4</accession>
<keyword evidence="1" id="KW-0812">Transmembrane</keyword>